<dbReference type="EMBL" id="AWUY01000067">
    <property type="protein sequence ID" value="ERJ78591.1"/>
    <property type="molecule type" value="Genomic_DNA"/>
</dbReference>
<keyword evidence="2" id="KW-1185">Reference proteome</keyword>
<comment type="caution">
    <text evidence="1">The sequence shown here is derived from an EMBL/GenBank/DDBJ whole genome shotgun (WGS) entry which is preliminary data.</text>
</comment>
<dbReference type="Proteomes" id="UP000016660">
    <property type="component" value="Unassembled WGS sequence"/>
</dbReference>
<gene>
    <name evidence="1" type="ORF">HMPREF0653_00949</name>
</gene>
<evidence type="ECO:0000313" key="1">
    <source>
        <dbReference type="EMBL" id="ERJ78591.1"/>
    </source>
</evidence>
<protein>
    <submittedName>
        <fullName evidence="1">Uncharacterized protein</fullName>
    </submittedName>
</protein>
<sequence length="39" mass="4466">MALPPATISFAKIPKKIRFNRLLCLFLLPLLNFYGTKKS</sequence>
<accession>A0ABP2Y8W0</accession>
<evidence type="ECO:0000313" key="2">
    <source>
        <dbReference type="Proteomes" id="UP000016660"/>
    </source>
</evidence>
<reference evidence="1 2" key="1">
    <citation type="submission" date="2013-06" db="EMBL/GenBank/DDBJ databases">
        <authorList>
            <person name="Weinstock G."/>
            <person name="Sodergren E."/>
            <person name="Lobos E.A."/>
            <person name="Fulton L."/>
            <person name="Fulton R."/>
            <person name="Courtney L."/>
            <person name="Fronick C."/>
            <person name="O'Laughlin M."/>
            <person name="Godfrey J."/>
            <person name="Wilson R.M."/>
            <person name="Miner T."/>
            <person name="Farmer C."/>
            <person name="Delehaunty K."/>
            <person name="Cordes M."/>
            <person name="Minx P."/>
            <person name="Tomlinson C."/>
            <person name="Chen J."/>
            <person name="Wollam A."/>
            <person name="Pepin K.H."/>
            <person name="Bhonagiri V."/>
            <person name="Zhang X."/>
            <person name="Warren W."/>
            <person name="Mitreva M."/>
            <person name="Mardis E.R."/>
            <person name="Wilson R.K."/>
        </authorList>
    </citation>
    <scope>NUCLEOTIDE SEQUENCE [LARGE SCALE GENOMIC DNA]</scope>
    <source>
        <strain evidence="1 2">ATCC 29426</strain>
    </source>
</reference>
<name>A0ABP2Y8W0_9BACT</name>
<organism evidence="1 2">
    <name type="scientific">Prevotella disiens JCM 6334 = ATCC 29426</name>
    <dbReference type="NCBI Taxonomy" id="1235811"/>
    <lineage>
        <taxon>Bacteria</taxon>
        <taxon>Pseudomonadati</taxon>
        <taxon>Bacteroidota</taxon>
        <taxon>Bacteroidia</taxon>
        <taxon>Bacteroidales</taxon>
        <taxon>Prevotellaceae</taxon>
        <taxon>Prevotella</taxon>
    </lineage>
</organism>
<proteinExistence type="predicted"/>